<comment type="similarity">
    <text evidence="3">Belongs to the UbiH/COQ6 family.</text>
</comment>
<reference evidence="9 10" key="1">
    <citation type="submission" date="2019-01" db="EMBL/GenBank/DDBJ databases">
        <authorList>
            <person name="Chen W.-M."/>
        </authorList>
    </citation>
    <scope>NUCLEOTIDE SEQUENCE [LARGE SCALE GENOMIC DNA]</scope>
    <source>
        <strain evidence="9 10">CCP-18</strain>
    </source>
</reference>
<evidence type="ECO:0000256" key="6">
    <source>
        <dbReference type="ARBA" id="ARBA00023002"/>
    </source>
</evidence>
<name>A0A3S2UG84_9BURK</name>
<sequence length="389" mass="41302">MPSPSIAVVGAGPVGLCAAQLLAQALPRAAVSVFDARPLDADLTRDARTLALGLGSVQLLQRLQAWPAEQAEPITTISVSQVPPGAAELRLTAAEMRAPLLGAVLAYGSVLGALQSAWLHQQAAAPQRLRHQFGQRASGLKPLGDGRVELDAGVAEAFDLVVLAEGGLFADQAGRELRRDYGQTAWVGELRLGPGVPRGLAVERFTRSGPLALLPLPDDAQGRRAALVWCVASTDDPVAALDDGQRLTALRSLFPPEAQDLTGIGPLKAFPLGLNAERQQVQGRVVRIGNASQTLHPVAGQGLNLGLRDAVSLARALRDAAGLDEGLARFQRQRTPDRWMLMGATDLFARGFAVDLPLATGLRELGLRALQHLPPLRQALARQMMFGWR</sequence>
<dbReference type="Pfam" id="PF01494">
    <property type="entry name" value="FAD_binding_3"/>
    <property type="match status" value="1"/>
</dbReference>
<evidence type="ECO:0000256" key="7">
    <source>
        <dbReference type="ARBA" id="ARBA00023033"/>
    </source>
</evidence>
<dbReference type="GO" id="GO:0006744">
    <property type="term" value="P:ubiquinone biosynthetic process"/>
    <property type="evidence" value="ECO:0007669"/>
    <property type="project" value="UniProtKB-UniPathway"/>
</dbReference>
<proteinExistence type="inferred from homology"/>
<dbReference type="InterPro" id="IPR018168">
    <property type="entry name" value="Ubi_Hdrlase_CS"/>
</dbReference>
<protein>
    <submittedName>
        <fullName evidence="9">2-octaprenyl-6-methoxyphenyl hydroxylase</fullName>
    </submittedName>
</protein>
<dbReference type="PANTHER" id="PTHR43876">
    <property type="entry name" value="UBIQUINONE BIOSYNTHESIS MONOOXYGENASE COQ6, MITOCHONDRIAL"/>
    <property type="match status" value="1"/>
</dbReference>
<dbReference type="PRINTS" id="PR00420">
    <property type="entry name" value="RNGMNOXGNASE"/>
</dbReference>
<dbReference type="PANTHER" id="PTHR43876:SF7">
    <property type="entry name" value="UBIQUINONE BIOSYNTHESIS MONOOXYGENASE COQ6, MITOCHONDRIAL"/>
    <property type="match status" value="1"/>
</dbReference>
<dbReference type="Gene3D" id="3.30.9.10">
    <property type="entry name" value="D-Amino Acid Oxidase, subunit A, domain 2"/>
    <property type="match status" value="1"/>
</dbReference>
<keyword evidence="5" id="KW-0274">FAD</keyword>
<dbReference type="InterPro" id="IPR036188">
    <property type="entry name" value="FAD/NAD-bd_sf"/>
</dbReference>
<dbReference type="AlphaFoldDB" id="A0A3S2UG84"/>
<dbReference type="SUPFAM" id="SSF51905">
    <property type="entry name" value="FAD/NAD(P)-binding domain"/>
    <property type="match status" value="1"/>
</dbReference>
<dbReference type="UniPathway" id="UPA00232"/>
<keyword evidence="6" id="KW-0560">Oxidoreductase</keyword>
<evidence type="ECO:0000313" key="10">
    <source>
        <dbReference type="Proteomes" id="UP000288587"/>
    </source>
</evidence>
<dbReference type="InterPro" id="IPR002938">
    <property type="entry name" value="FAD-bd"/>
</dbReference>
<dbReference type="InterPro" id="IPR051205">
    <property type="entry name" value="UbiH/COQ6_monooxygenase"/>
</dbReference>
<dbReference type="NCBIfam" id="TIGR01988">
    <property type="entry name" value="Ubi-OHases"/>
    <property type="match status" value="1"/>
</dbReference>
<evidence type="ECO:0000256" key="4">
    <source>
        <dbReference type="ARBA" id="ARBA00022630"/>
    </source>
</evidence>
<keyword evidence="4" id="KW-0285">Flavoprotein</keyword>
<dbReference type="GO" id="GO:0071949">
    <property type="term" value="F:FAD binding"/>
    <property type="evidence" value="ECO:0007669"/>
    <property type="project" value="InterPro"/>
</dbReference>
<keyword evidence="10" id="KW-1185">Reference proteome</keyword>
<gene>
    <name evidence="9" type="ORF">EOD73_11445</name>
</gene>
<dbReference type="EMBL" id="SACM01000003">
    <property type="protein sequence ID" value="RVT85085.1"/>
    <property type="molecule type" value="Genomic_DNA"/>
</dbReference>
<keyword evidence="7" id="KW-0503">Monooxygenase</keyword>
<dbReference type="Pfam" id="PF13450">
    <property type="entry name" value="NAD_binding_8"/>
    <property type="match status" value="1"/>
</dbReference>
<dbReference type="PROSITE" id="PS01304">
    <property type="entry name" value="UBIH"/>
    <property type="match status" value="1"/>
</dbReference>
<dbReference type="GO" id="GO:0016705">
    <property type="term" value="F:oxidoreductase activity, acting on paired donors, with incorporation or reduction of molecular oxygen"/>
    <property type="evidence" value="ECO:0007669"/>
    <property type="project" value="InterPro"/>
</dbReference>
<evidence type="ECO:0000256" key="2">
    <source>
        <dbReference type="ARBA" id="ARBA00004749"/>
    </source>
</evidence>
<organism evidence="9 10">
    <name type="scientific">Inhella crocodyli</name>
    <dbReference type="NCBI Taxonomy" id="2499851"/>
    <lineage>
        <taxon>Bacteria</taxon>
        <taxon>Pseudomonadati</taxon>
        <taxon>Pseudomonadota</taxon>
        <taxon>Betaproteobacteria</taxon>
        <taxon>Burkholderiales</taxon>
        <taxon>Sphaerotilaceae</taxon>
        <taxon>Inhella</taxon>
    </lineage>
</organism>
<feature type="domain" description="FAD-binding" evidence="8">
    <location>
        <begin position="248"/>
        <end position="336"/>
    </location>
</feature>
<comment type="cofactor">
    <cofactor evidence="1">
        <name>FAD</name>
        <dbReference type="ChEBI" id="CHEBI:57692"/>
    </cofactor>
</comment>
<accession>A0A3S2UG84</accession>
<dbReference type="OrthoDB" id="9769565at2"/>
<dbReference type="InterPro" id="IPR010971">
    <property type="entry name" value="UbiH/COQ6"/>
</dbReference>
<comment type="pathway">
    <text evidence="2">Cofactor biosynthesis; ubiquinone biosynthesis.</text>
</comment>
<comment type="caution">
    <text evidence="9">The sequence shown here is derived from an EMBL/GenBank/DDBJ whole genome shotgun (WGS) entry which is preliminary data.</text>
</comment>
<evidence type="ECO:0000259" key="8">
    <source>
        <dbReference type="Pfam" id="PF01494"/>
    </source>
</evidence>
<evidence type="ECO:0000256" key="3">
    <source>
        <dbReference type="ARBA" id="ARBA00005349"/>
    </source>
</evidence>
<evidence type="ECO:0000256" key="5">
    <source>
        <dbReference type="ARBA" id="ARBA00022827"/>
    </source>
</evidence>
<dbReference type="GO" id="GO:0004497">
    <property type="term" value="F:monooxygenase activity"/>
    <property type="evidence" value="ECO:0007669"/>
    <property type="project" value="UniProtKB-KW"/>
</dbReference>
<evidence type="ECO:0000256" key="1">
    <source>
        <dbReference type="ARBA" id="ARBA00001974"/>
    </source>
</evidence>
<evidence type="ECO:0000313" key="9">
    <source>
        <dbReference type="EMBL" id="RVT85085.1"/>
    </source>
</evidence>
<dbReference type="Gene3D" id="3.50.50.60">
    <property type="entry name" value="FAD/NAD(P)-binding domain"/>
    <property type="match status" value="2"/>
</dbReference>
<dbReference type="Proteomes" id="UP000288587">
    <property type="component" value="Unassembled WGS sequence"/>
</dbReference>